<keyword evidence="1 3" id="KW-0378">Hydrolase</keyword>
<evidence type="ECO:0000313" key="3">
    <source>
        <dbReference type="EMBL" id="BBM83160.1"/>
    </source>
</evidence>
<dbReference type="KEGG" id="uam:UABAM_01511"/>
<evidence type="ECO:0000256" key="1">
    <source>
        <dbReference type="ARBA" id="ARBA00022801"/>
    </source>
</evidence>
<evidence type="ECO:0000313" key="4">
    <source>
        <dbReference type="Proteomes" id="UP000326354"/>
    </source>
</evidence>
<dbReference type="InterPro" id="IPR000086">
    <property type="entry name" value="NUDIX_hydrolase_dom"/>
</dbReference>
<dbReference type="OrthoDB" id="9786141at2"/>
<dbReference type="InterPro" id="IPR015797">
    <property type="entry name" value="NUDIX_hydrolase-like_dom_sf"/>
</dbReference>
<sequence length="179" mass="20330">MSKKKFPQPSLTVDLVLFRWYRSKVEILLIKRKQAPFKDCWALPGGFVAKGETAEEAAYRELQEETSLVASSLVPLTLFDEPGRDPRGWTISMAYWSIVKSKNNVKAGTDAKEAQWFSIKKLPALSFDHGKIIDYTLNTIKQYATPALTLLNGVEDLSTSKLKLILRYMQERANNESKN</sequence>
<dbReference type="EMBL" id="AP019860">
    <property type="protein sequence ID" value="BBM83160.1"/>
    <property type="molecule type" value="Genomic_DNA"/>
</dbReference>
<protein>
    <submittedName>
        <fullName evidence="3">NUDIX hydrolase</fullName>
    </submittedName>
</protein>
<dbReference type="AlphaFoldDB" id="A0A5S9ILC2"/>
<name>A0A5S9ILC2_UABAM</name>
<accession>A0A5S9ILC2</accession>
<dbReference type="Pfam" id="PF00293">
    <property type="entry name" value="NUDIX"/>
    <property type="match status" value="1"/>
</dbReference>
<organism evidence="3 4">
    <name type="scientific">Uabimicrobium amorphum</name>
    <dbReference type="NCBI Taxonomy" id="2596890"/>
    <lineage>
        <taxon>Bacteria</taxon>
        <taxon>Pseudomonadati</taxon>
        <taxon>Planctomycetota</taxon>
        <taxon>Candidatus Uabimicrobiia</taxon>
        <taxon>Candidatus Uabimicrobiales</taxon>
        <taxon>Candidatus Uabimicrobiaceae</taxon>
        <taxon>Candidatus Uabimicrobium</taxon>
    </lineage>
</organism>
<dbReference type="CDD" id="cd18873">
    <property type="entry name" value="NUDIX_NadM_like"/>
    <property type="match status" value="1"/>
</dbReference>
<dbReference type="GO" id="GO:0016787">
    <property type="term" value="F:hydrolase activity"/>
    <property type="evidence" value="ECO:0007669"/>
    <property type="project" value="UniProtKB-KW"/>
</dbReference>
<dbReference type="Gene3D" id="3.90.79.10">
    <property type="entry name" value="Nucleoside Triphosphate Pyrophosphohydrolase"/>
    <property type="match status" value="1"/>
</dbReference>
<dbReference type="SUPFAM" id="SSF55811">
    <property type="entry name" value="Nudix"/>
    <property type="match status" value="1"/>
</dbReference>
<evidence type="ECO:0000259" key="2">
    <source>
        <dbReference type="PROSITE" id="PS51462"/>
    </source>
</evidence>
<dbReference type="PROSITE" id="PS51462">
    <property type="entry name" value="NUDIX"/>
    <property type="match status" value="1"/>
</dbReference>
<dbReference type="PRINTS" id="PR00502">
    <property type="entry name" value="NUDIXFAMILY"/>
</dbReference>
<gene>
    <name evidence="3" type="ORF">UABAM_01511</name>
</gene>
<dbReference type="InterPro" id="IPR020476">
    <property type="entry name" value="Nudix_hydrolase"/>
</dbReference>
<dbReference type="Proteomes" id="UP000326354">
    <property type="component" value="Chromosome"/>
</dbReference>
<dbReference type="PANTHER" id="PTHR43736">
    <property type="entry name" value="ADP-RIBOSE PYROPHOSPHATASE"/>
    <property type="match status" value="1"/>
</dbReference>
<dbReference type="PANTHER" id="PTHR43736:SF5">
    <property type="entry name" value="NUDIX HYDROLASE DOMAIN-CONTAINING PROTEIN"/>
    <property type="match status" value="1"/>
</dbReference>
<keyword evidence="4" id="KW-1185">Reference proteome</keyword>
<proteinExistence type="predicted"/>
<feature type="domain" description="Nudix hydrolase" evidence="2">
    <location>
        <begin position="8"/>
        <end position="141"/>
    </location>
</feature>
<reference evidence="3 4" key="1">
    <citation type="submission" date="2019-08" db="EMBL/GenBank/DDBJ databases">
        <title>Complete genome sequence of Candidatus Uab amorphum.</title>
        <authorList>
            <person name="Shiratori T."/>
            <person name="Suzuki S."/>
            <person name="Kakizawa Y."/>
            <person name="Ishida K."/>
        </authorList>
    </citation>
    <scope>NUCLEOTIDE SEQUENCE [LARGE SCALE GENOMIC DNA]</scope>
    <source>
        <strain evidence="3 4">SRT547</strain>
    </source>
</reference>
<dbReference type="RefSeq" id="WP_151967373.1">
    <property type="nucleotide sequence ID" value="NZ_AP019860.1"/>
</dbReference>